<dbReference type="Proteomes" id="UP000239709">
    <property type="component" value="Chromosome"/>
</dbReference>
<dbReference type="AlphaFoldDB" id="A0A2S0MFA7"/>
<name>A0A2S0MFA7_9BURK</name>
<organism evidence="1 2">
    <name type="scientific">Ottowia oryzae</name>
    <dbReference type="NCBI Taxonomy" id="2109914"/>
    <lineage>
        <taxon>Bacteria</taxon>
        <taxon>Pseudomonadati</taxon>
        <taxon>Pseudomonadota</taxon>
        <taxon>Betaproteobacteria</taxon>
        <taxon>Burkholderiales</taxon>
        <taxon>Comamonadaceae</taxon>
        <taxon>Ottowia</taxon>
    </lineage>
</organism>
<dbReference type="Gene3D" id="3.30.420.40">
    <property type="match status" value="1"/>
</dbReference>
<keyword evidence="2" id="KW-1185">Reference proteome</keyword>
<sequence>MDWFSLLGGTRLYVRLSPERLVVRDARAGRMFDQAAALAVTRAAPRRIVAVGDQAVLAAAGAQQPVDLVRPFAHPRTLVADYTAGEQLLKAAIQTVLRGRWLALSPRVLMHPVGEPVGGLTQVEIRALHEMARGAGAHRVTVWQGPLLTDEQVLARQYPAAGQVLA</sequence>
<dbReference type="RefSeq" id="WP_106703059.1">
    <property type="nucleotide sequence ID" value="NZ_CP027666.1"/>
</dbReference>
<proteinExistence type="predicted"/>
<evidence type="ECO:0000313" key="1">
    <source>
        <dbReference type="EMBL" id="AVO34506.1"/>
    </source>
</evidence>
<dbReference type="InterPro" id="IPR056546">
    <property type="entry name" value="MreB_MamK-like"/>
</dbReference>
<evidence type="ECO:0000313" key="2">
    <source>
        <dbReference type="Proteomes" id="UP000239709"/>
    </source>
</evidence>
<dbReference type="EMBL" id="CP027666">
    <property type="protein sequence ID" value="AVO34506.1"/>
    <property type="molecule type" value="Genomic_DNA"/>
</dbReference>
<reference evidence="1 2" key="1">
    <citation type="submission" date="2018-03" db="EMBL/GenBank/DDBJ databases">
        <title>Genome sequencing of Ottowia sp.</title>
        <authorList>
            <person name="Kim S.-J."/>
            <person name="Heo J."/>
            <person name="Kwon S.-W."/>
        </authorList>
    </citation>
    <scope>NUCLEOTIDE SEQUENCE [LARGE SCALE GENOMIC DNA]</scope>
    <source>
        <strain evidence="1 2">KADR8-3</strain>
    </source>
</reference>
<gene>
    <name evidence="1" type="ORF">C6570_09930</name>
</gene>
<dbReference type="Pfam" id="PF06723">
    <property type="entry name" value="MreB_Mbl"/>
    <property type="match status" value="1"/>
</dbReference>
<protein>
    <submittedName>
        <fullName evidence="1">Rod shape-determining protein MreB</fullName>
    </submittedName>
</protein>
<dbReference type="OrthoDB" id="8612466at2"/>
<dbReference type="KEGG" id="otk:C6570_09930"/>
<accession>A0A2S0MFA7</accession>